<evidence type="ECO:0000313" key="1">
    <source>
        <dbReference type="EMBL" id="MED6244588.1"/>
    </source>
</evidence>
<sequence length="99" mass="11064">MSCKNKQIWQNSFKVFLPISLKQTCFISSLSEVFLKILLVSVFPFWLHDGAVDGSAALQLKGCRFESWPGVFLHGVYMFSLCMRGFSPGTLASSHSPKT</sequence>
<keyword evidence="2" id="KW-1185">Reference proteome</keyword>
<comment type="caution">
    <text evidence="1">The sequence shown here is derived from an EMBL/GenBank/DDBJ whole genome shotgun (WGS) entry which is preliminary data.</text>
</comment>
<organism evidence="1 2">
    <name type="scientific">Ataeniobius toweri</name>
    <dbReference type="NCBI Taxonomy" id="208326"/>
    <lineage>
        <taxon>Eukaryota</taxon>
        <taxon>Metazoa</taxon>
        <taxon>Chordata</taxon>
        <taxon>Craniata</taxon>
        <taxon>Vertebrata</taxon>
        <taxon>Euteleostomi</taxon>
        <taxon>Actinopterygii</taxon>
        <taxon>Neopterygii</taxon>
        <taxon>Teleostei</taxon>
        <taxon>Neoteleostei</taxon>
        <taxon>Acanthomorphata</taxon>
        <taxon>Ovalentaria</taxon>
        <taxon>Atherinomorphae</taxon>
        <taxon>Cyprinodontiformes</taxon>
        <taxon>Goodeidae</taxon>
        <taxon>Ataeniobius</taxon>
    </lineage>
</organism>
<evidence type="ECO:0000313" key="2">
    <source>
        <dbReference type="Proteomes" id="UP001345963"/>
    </source>
</evidence>
<accession>A0ABU7B4I7</accession>
<gene>
    <name evidence="1" type="ORF">ATANTOWER_017287</name>
</gene>
<proteinExistence type="predicted"/>
<protein>
    <submittedName>
        <fullName evidence="1">Uncharacterized protein</fullName>
    </submittedName>
</protein>
<dbReference type="EMBL" id="JAHUTI010039696">
    <property type="protein sequence ID" value="MED6244588.1"/>
    <property type="molecule type" value="Genomic_DNA"/>
</dbReference>
<name>A0ABU7B4I7_9TELE</name>
<dbReference type="Proteomes" id="UP001345963">
    <property type="component" value="Unassembled WGS sequence"/>
</dbReference>
<reference evidence="1 2" key="1">
    <citation type="submission" date="2021-07" db="EMBL/GenBank/DDBJ databases">
        <authorList>
            <person name="Palmer J.M."/>
        </authorList>
    </citation>
    <scope>NUCLEOTIDE SEQUENCE [LARGE SCALE GENOMIC DNA]</scope>
    <source>
        <strain evidence="1 2">AT_MEX2019</strain>
        <tissue evidence="1">Muscle</tissue>
    </source>
</reference>